<evidence type="ECO:0000313" key="4">
    <source>
        <dbReference type="Proteomes" id="UP000008141"/>
    </source>
</evidence>
<sequence>MEALAAGILQGSRRAVSQGISLVESSRLDHQLLAAKLVRALRRERREAAAQSGGPEPFRIGVSGPPGAGKSSLIEALGVELLRAGERVAVLAIDPSSESSGGAILGDKTRMPRLSASADAYVRPSPARGTLGGVARSTVDAISICEAAGYSKVLVETVGVGQSETAVQDLVDVFVLVLPPVGGDELQVVKRGIQELADIVVINKADGATKAAAARAAAAFKSTAYFHRQRRRSWQPTVLTCSAHSGLNIDKLQHQLADYQAAMVHSGELAQVRQHQHRRVAWTAAEEAVLDSFRQNENVKWLLARLMPDISTGELGPRAAAELLAAYHAMYD</sequence>
<gene>
    <name evidence="3" type="ORF">CHLNCDRAFT_21255</name>
</gene>
<dbReference type="GeneID" id="17356968"/>
<protein>
    <recommendedName>
        <fullName evidence="2">AAA+ ATPase domain-containing protein</fullName>
    </recommendedName>
</protein>
<dbReference type="PANTHER" id="PTHR23408:SF3">
    <property type="entry name" value="METHYLMALONIC ACIDURIA TYPE A PROTEIN, MITOCHONDRIAL"/>
    <property type="match status" value="1"/>
</dbReference>
<dbReference type="SMART" id="SM00382">
    <property type="entry name" value="AAA"/>
    <property type="match status" value="1"/>
</dbReference>
<keyword evidence="4" id="KW-1185">Reference proteome</keyword>
<dbReference type="InterPro" id="IPR027417">
    <property type="entry name" value="P-loop_NTPase"/>
</dbReference>
<dbReference type="eggNOG" id="ENOG502QR2W">
    <property type="taxonomic scope" value="Eukaryota"/>
</dbReference>
<dbReference type="Gene3D" id="1.10.287.130">
    <property type="match status" value="1"/>
</dbReference>
<dbReference type="EMBL" id="GL433839">
    <property type="protein sequence ID" value="EFN57561.1"/>
    <property type="molecule type" value="Genomic_DNA"/>
</dbReference>
<dbReference type="GO" id="GO:0005525">
    <property type="term" value="F:GTP binding"/>
    <property type="evidence" value="ECO:0007669"/>
    <property type="project" value="InterPro"/>
</dbReference>
<evidence type="ECO:0000259" key="2">
    <source>
        <dbReference type="SMART" id="SM00382"/>
    </source>
</evidence>
<dbReference type="OMA" id="WMWERID"/>
<organism evidence="4">
    <name type="scientific">Chlorella variabilis</name>
    <name type="common">Green alga</name>
    <dbReference type="NCBI Taxonomy" id="554065"/>
    <lineage>
        <taxon>Eukaryota</taxon>
        <taxon>Viridiplantae</taxon>
        <taxon>Chlorophyta</taxon>
        <taxon>core chlorophytes</taxon>
        <taxon>Trebouxiophyceae</taxon>
        <taxon>Chlorellales</taxon>
        <taxon>Chlorellaceae</taxon>
        <taxon>Chlorella clade</taxon>
        <taxon>Chlorella</taxon>
    </lineage>
</organism>
<reference evidence="3 4" key="1">
    <citation type="journal article" date="2010" name="Plant Cell">
        <title>The Chlorella variabilis NC64A genome reveals adaptation to photosymbiosis, coevolution with viruses, and cryptic sex.</title>
        <authorList>
            <person name="Blanc G."/>
            <person name="Duncan G."/>
            <person name="Agarkova I."/>
            <person name="Borodovsky M."/>
            <person name="Gurnon J."/>
            <person name="Kuo A."/>
            <person name="Lindquist E."/>
            <person name="Lucas S."/>
            <person name="Pangilinan J."/>
            <person name="Polle J."/>
            <person name="Salamov A."/>
            <person name="Terry A."/>
            <person name="Yamada T."/>
            <person name="Dunigan D.D."/>
            <person name="Grigoriev I.V."/>
            <person name="Claverie J.M."/>
            <person name="Van Etten J.L."/>
        </authorList>
    </citation>
    <scope>NUCLEOTIDE SEQUENCE [LARGE SCALE GENOMIC DNA]</scope>
    <source>
        <strain evidence="3 4">NC64A</strain>
    </source>
</reference>
<dbReference type="AlphaFoldDB" id="E1Z9Q0"/>
<dbReference type="NCBIfam" id="NF006958">
    <property type="entry name" value="PRK09435.1"/>
    <property type="match status" value="1"/>
</dbReference>
<dbReference type="Gene3D" id="3.40.50.300">
    <property type="entry name" value="P-loop containing nucleotide triphosphate hydrolases"/>
    <property type="match status" value="1"/>
</dbReference>
<feature type="domain" description="AAA+ ATPase" evidence="2">
    <location>
        <begin position="56"/>
        <end position="262"/>
    </location>
</feature>
<dbReference type="CDD" id="cd03114">
    <property type="entry name" value="MMAA-like"/>
    <property type="match status" value="1"/>
</dbReference>
<evidence type="ECO:0000256" key="1">
    <source>
        <dbReference type="ARBA" id="ARBA00009625"/>
    </source>
</evidence>
<comment type="similarity">
    <text evidence="1">Belongs to the SIMIBI class G3E GTPase family. ArgK/MeaB subfamily.</text>
</comment>
<dbReference type="STRING" id="554065.E1Z9Q0"/>
<dbReference type="KEGG" id="cvr:CHLNCDRAFT_21255"/>
<dbReference type="InterPro" id="IPR005129">
    <property type="entry name" value="GTPase_ArgK"/>
</dbReference>
<dbReference type="GO" id="GO:0005737">
    <property type="term" value="C:cytoplasm"/>
    <property type="evidence" value="ECO:0007669"/>
    <property type="project" value="TreeGrafter"/>
</dbReference>
<name>E1Z9Q0_CHLVA</name>
<dbReference type="OrthoDB" id="1476984at2759"/>
<dbReference type="Pfam" id="PF03308">
    <property type="entry name" value="MeaB"/>
    <property type="match status" value="1"/>
</dbReference>
<dbReference type="PANTHER" id="PTHR23408">
    <property type="entry name" value="METHYLMALONYL-COA MUTASE"/>
    <property type="match status" value="1"/>
</dbReference>
<dbReference type="Proteomes" id="UP000008141">
    <property type="component" value="Unassembled WGS sequence"/>
</dbReference>
<dbReference type="SUPFAM" id="SSF52540">
    <property type="entry name" value="P-loop containing nucleoside triphosphate hydrolases"/>
    <property type="match status" value="1"/>
</dbReference>
<dbReference type="NCBIfam" id="TIGR00750">
    <property type="entry name" value="lao"/>
    <property type="match status" value="1"/>
</dbReference>
<accession>E1Z9Q0</accession>
<dbReference type="Gene3D" id="1.20.5.170">
    <property type="match status" value="1"/>
</dbReference>
<dbReference type="InterPro" id="IPR003593">
    <property type="entry name" value="AAA+_ATPase"/>
</dbReference>
<dbReference type="GO" id="GO:0003924">
    <property type="term" value="F:GTPase activity"/>
    <property type="evidence" value="ECO:0007669"/>
    <property type="project" value="InterPro"/>
</dbReference>
<evidence type="ECO:0000313" key="3">
    <source>
        <dbReference type="EMBL" id="EFN57561.1"/>
    </source>
</evidence>
<proteinExistence type="inferred from homology"/>
<dbReference type="InParanoid" id="E1Z9Q0"/>
<dbReference type="RefSeq" id="XP_005849663.1">
    <property type="nucleotide sequence ID" value="XM_005849601.1"/>
</dbReference>